<proteinExistence type="predicted"/>
<feature type="region of interest" description="Disordered" evidence="1">
    <location>
        <begin position="61"/>
        <end position="201"/>
    </location>
</feature>
<dbReference type="EMBL" id="SJSA01000001">
    <property type="protein sequence ID" value="TGG39437.1"/>
    <property type="molecule type" value="Genomic_DNA"/>
</dbReference>
<sequence>MDSSRRNHIIALIATLLFHALVVVILVSIYLRYSPAEEAKRGWPPVDSSEVLFGGEFVMIGDSPEQSENSDESAPAEVSEPTPPSPVAEAVENTGSPSPTPAPVISSERPSPAKVVKETPKEPTGPTKAEREEAERVKREQETRQKIADKVQFGKSGSGSAGQGKAGSPNGNSNTGALSGTPGFNLKGRTMDSWQTPPRGPLGTITVRVSVNRQGQVTAASYQTGTGAAAANAATRQSCVTAARASRFSVDNDAPAIQTGTITYRFQ</sequence>
<keyword evidence="4" id="KW-1185">Reference proteome</keyword>
<dbReference type="AlphaFoldDB" id="A0A4Z0V502"/>
<protein>
    <recommendedName>
        <fullName evidence="5">TonB family protein</fullName>
    </recommendedName>
</protein>
<evidence type="ECO:0000256" key="2">
    <source>
        <dbReference type="SAM" id="Phobius"/>
    </source>
</evidence>
<feature type="compositionally biased region" description="Polar residues" evidence="1">
    <location>
        <begin position="169"/>
        <end position="178"/>
    </location>
</feature>
<organism evidence="3 4">
    <name type="scientific">Duncaniella freteri</name>
    <dbReference type="NCBI Taxonomy" id="2530391"/>
    <lineage>
        <taxon>Bacteria</taxon>
        <taxon>Pseudomonadati</taxon>
        <taxon>Bacteroidota</taxon>
        <taxon>Bacteroidia</taxon>
        <taxon>Bacteroidales</taxon>
        <taxon>Muribaculaceae</taxon>
        <taxon>Duncaniella</taxon>
    </lineage>
</organism>
<feature type="compositionally biased region" description="Gly residues" evidence="1">
    <location>
        <begin position="156"/>
        <end position="165"/>
    </location>
</feature>
<gene>
    <name evidence="3" type="ORF">EZ315_01450</name>
</gene>
<dbReference type="RefSeq" id="WP_135469985.1">
    <property type="nucleotide sequence ID" value="NZ_CASGTF010000038.1"/>
</dbReference>
<comment type="caution">
    <text evidence="3">The sequence shown here is derived from an EMBL/GenBank/DDBJ whole genome shotgun (WGS) entry which is preliminary data.</text>
</comment>
<evidence type="ECO:0000313" key="3">
    <source>
        <dbReference type="EMBL" id="TGG39437.1"/>
    </source>
</evidence>
<reference evidence="3 4" key="1">
    <citation type="submission" date="2019-02" db="EMBL/GenBank/DDBJ databases">
        <title>Isolation and identification of novel species under the genus Muribaculum.</title>
        <authorList>
            <person name="Miyake S."/>
            <person name="Ding Y."/>
            <person name="Low A."/>
            <person name="Soh M."/>
            <person name="Seedorf H."/>
        </authorList>
    </citation>
    <scope>NUCLEOTIDE SEQUENCE [LARGE SCALE GENOMIC DNA]</scope>
    <source>
        <strain evidence="3 4">TLL-A3</strain>
    </source>
</reference>
<name>A0A4Z0V502_9BACT</name>
<keyword evidence="2" id="KW-0812">Transmembrane</keyword>
<evidence type="ECO:0000256" key="1">
    <source>
        <dbReference type="SAM" id="MobiDB-lite"/>
    </source>
</evidence>
<keyword evidence="2" id="KW-0472">Membrane</keyword>
<feature type="transmembrane region" description="Helical" evidence="2">
    <location>
        <begin position="9"/>
        <end position="31"/>
    </location>
</feature>
<feature type="compositionally biased region" description="Basic and acidic residues" evidence="1">
    <location>
        <begin position="128"/>
        <end position="149"/>
    </location>
</feature>
<dbReference type="Proteomes" id="UP000297635">
    <property type="component" value="Unassembled WGS sequence"/>
</dbReference>
<dbReference type="GeneID" id="82148437"/>
<evidence type="ECO:0008006" key="5">
    <source>
        <dbReference type="Google" id="ProtNLM"/>
    </source>
</evidence>
<keyword evidence="2" id="KW-1133">Transmembrane helix</keyword>
<accession>A0A4Z0V502</accession>
<evidence type="ECO:0000313" key="4">
    <source>
        <dbReference type="Proteomes" id="UP000297635"/>
    </source>
</evidence>